<proteinExistence type="predicted"/>
<keyword evidence="1" id="KW-1133">Transmembrane helix</keyword>
<name>A0A093UVA7_TALMA</name>
<keyword evidence="1" id="KW-0812">Transmembrane</keyword>
<dbReference type="HOGENOM" id="CLU_1504428_0_0_1"/>
<dbReference type="AlphaFoldDB" id="A0A093UVA7"/>
<comment type="caution">
    <text evidence="2">The sequence shown here is derived from an EMBL/GenBank/DDBJ whole genome shotgun (WGS) entry which is preliminary data.</text>
</comment>
<evidence type="ECO:0000256" key="1">
    <source>
        <dbReference type="SAM" id="Phobius"/>
    </source>
</evidence>
<reference evidence="2" key="1">
    <citation type="journal article" date="2014" name="PLoS Genet.">
        <title>Signature Gene Expression Reveals Novel Clues to the Molecular Mechanisms of Dimorphic Transition in Penicillium marneffei.</title>
        <authorList>
            <person name="Yang E."/>
            <person name="Wang G."/>
            <person name="Cai J."/>
            <person name="Woo P.C."/>
            <person name="Lau S.K."/>
            <person name="Yuen K.-Y."/>
            <person name="Chow W.-N."/>
            <person name="Lin X."/>
        </authorList>
    </citation>
    <scope>NUCLEOTIDE SEQUENCE [LARGE SCALE GENOMIC DNA]</scope>
    <source>
        <strain evidence="2">PM1</strain>
    </source>
</reference>
<feature type="transmembrane region" description="Helical" evidence="1">
    <location>
        <begin position="41"/>
        <end position="61"/>
    </location>
</feature>
<evidence type="ECO:0000313" key="2">
    <source>
        <dbReference type="EMBL" id="KFX41659.1"/>
    </source>
</evidence>
<keyword evidence="1" id="KW-0472">Membrane</keyword>
<accession>A0A093UVA7</accession>
<protein>
    <submittedName>
        <fullName evidence="2">Uncharacterized protein</fullName>
    </submittedName>
</protein>
<feature type="transmembrane region" description="Helical" evidence="1">
    <location>
        <begin position="6"/>
        <end position="29"/>
    </location>
</feature>
<sequence>MPWTVANFIALAVVFMLLATVSVALRFWARTNSEARFGVDDALIIPAAICVVGMAVTMIVGTQIGEMAQHQTNEYDSNGPVYTQTLANYEKVRKFNITMLTLSYVRYNAVQLHSPTPATGVTWFQQDVRLVLLPSNLLYQFPILDLEYGPDGDRRALGGLVLLRHGIPMQRPYHPLDNF</sequence>
<gene>
    <name evidence="2" type="ORF">GQ26_0560420</name>
</gene>
<dbReference type="EMBL" id="JPOX01000056">
    <property type="protein sequence ID" value="KFX41659.1"/>
    <property type="molecule type" value="Genomic_DNA"/>
</dbReference>
<organism evidence="2">
    <name type="scientific">Talaromyces marneffei PM1</name>
    <dbReference type="NCBI Taxonomy" id="1077442"/>
    <lineage>
        <taxon>Eukaryota</taxon>
        <taxon>Fungi</taxon>
        <taxon>Dikarya</taxon>
        <taxon>Ascomycota</taxon>
        <taxon>Pezizomycotina</taxon>
        <taxon>Eurotiomycetes</taxon>
        <taxon>Eurotiomycetidae</taxon>
        <taxon>Eurotiales</taxon>
        <taxon>Trichocomaceae</taxon>
        <taxon>Talaromyces</taxon>
        <taxon>Talaromyces sect. Talaromyces</taxon>
    </lineage>
</organism>